<gene>
    <name evidence="2" type="ORF">Tco_0653033</name>
</gene>
<sequence length="703" mass="79850">MSFVKDVIIPIKQSNAITPIEESNASNHILTNLTDPTEDALKREVDFKSKEDSLKFDIGGYTLELGRIEFRLLTGFSISKVIFPKVKVGDIHPLVRCLFPEKVSGKYKRPKGVSYNVKGHDLLDFVKDDEKWKNISDVDVVHVCLLLMAEHVFMGRETNHVMGKPIMMLAKNLTAWDNFPWGAAQVHEGTAQIHEGTARVLEGTARRHADLSRDRAYENVENSENERGEYAYLDKGVSSDADAGESSGEETVESRLHTVEMESTKLKEEVAYLRKENDGPHEKALNVPQVKQELSYAADDLHTMSLDEDAKYLPFFTTILNTPKDMRVDYINEEVRNRSHNKEPLSKQHYVPFRMHTHSRDYQPLDKQPEDKLVQVNAKVDSLLTSRDTAVVDENADKQAVDAKTIKMIKLKRKRRKKRKIGVISLAVIGDDYGEISLTDVTEQQPDTTKLPLVKRHSNRINETFNQAVIGDDCEKIPLTSWTEIEEFLRSDGNQKFSFPWAEKNFEVDKQFWSRLLGLHPHRNGWLMDWVNFPLNEPNIHWSLAELHISSGIITFYDSLGPDALIIRMASAAAKPCQGDSFDFYLVLDGNYSSTEQLTTKPRQKYISYLGFVSCALEVLLGSEYAQDQKFRSLPNVQSQSNFIKDPSKVTLIKLTAFMIEVINQESLVTLLPFSKKTKKKKTQTVTKTQPKSQGLEASGALP</sequence>
<feature type="region of interest" description="Disordered" evidence="1">
    <location>
        <begin position="217"/>
        <end position="256"/>
    </location>
</feature>
<keyword evidence="3" id="KW-1185">Reference proteome</keyword>
<dbReference type="PANTHER" id="PTHR48449:SF1">
    <property type="entry name" value="DUF1985 DOMAIN-CONTAINING PROTEIN"/>
    <property type="match status" value="1"/>
</dbReference>
<reference evidence="2" key="2">
    <citation type="submission" date="2022-01" db="EMBL/GenBank/DDBJ databases">
        <authorList>
            <person name="Yamashiro T."/>
            <person name="Shiraishi A."/>
            <person name="Satake H."/>
            <person name="Nakayama K."/>
        </authorList>
    </citation>
    <scope>NUCLEOTIDE SEQUENCE</scope>
</reference>
<name>A0ABQ4WZB8_9ASTR</name>
<reference evidence="2" key="1">
    <citation type="journal article" date="2022" name="Int. J. Mol. Sci.">
        <title>Draft Genome of Tanacetum Coccineum: Genomic Comparison of Closely Related Tanacetum-Family Plants.</title>
        <authorList>
            <person name="Yamashiro T."/>
            <person name="Shiraishi A."/>
            <person name="Nakayama K."/>
            <person name="Satake H."/>
        </authorList>
    </citation>
    <scope>NUCLEOTIDE SEQUENCE</scope>
</reference>
<organism evidence="2 3">
    <name type="scientific">Tanacetum coccineum</name>
    <dbReference type="NCBI Taxonomy" id="301880"/>
    <lineage>
        <taxon>Eukaryota</taxon>
        <taxon>Viridiplantae</taxon>
        <taxon>Streptophyta</taxon>
        <taxon>Embryophyta</taxon>
        <taxon>Tracheophyta</taxon>
        <taxon>Spermatophyta</taxon>
        <taxon>Magnoliopsida</taxon>
        <taxon>eudicotyledons</taxon>
        <taxon>Gunneridae</taxon>
        <taxon>Pentapetalae</taxon>
        <taxon>asterids</taxon>
        <taxon>campanulids</taxon>
        <taxon>Asterales</taxon>
        <taxon>Asteraceae</taxon>
        <taxon>Asteroideae</taxon>
        <taxon>Anthemideae</taxon>
        <taxon>Anthemidinae</taxon>
        <taxon>Tanacetum</taxon>
    </lineage>
</organism>
<evidence type="ECO:0000313" key="2">
    <source>
        <dbReference type="EMBL" id="GJS58249.1"/>
    </source>
</evidence>
<feature type="compositionally biased region" description="Basic and acidic residues" evidence="1">
    <location>
        <begin position="217"/>
        <end position="229"/>
    </location>
</feature>
<evidence type="ECO:0000256" key="1">
    <source>
        <dbReference type="SAM" id="MobiDB-lite"/>
    </source>
</evidence>
<dbReference type="Proteomes" id="UP001151760">
    <property type="component" value="Unassembled WGS sequence"/>
</dbReference>
<evidence type="ECO:0000313" key="3">
    <source>
        <dbReference type="Proteomes" id="UP001151760"/>
    </source>
</evidence>
<protein>
    <submittedName>
        <fullName evidence="2">Phospholipase-like protein</fullName>
    </submittedName>
</protein>
<dbReference type="PANTHER" id="PTHR48449">
    <property type="entry name" value="DUF1985 DOMAIN-CONTAINING PROTEIN"/>
    <property type="match status" value="1"/>
</dbReference>
<dbReference type="SUPFAM" id="SSF54001">
    <property type="entry name" value="Cysteine proteinases"/>
    <property type="match status" value="1"/>
</dbReference>
<feature type="region of interest" description="Disordered" evidence="1">
    <location>
        <begin position="679"/>
        <end position="703"/>
    </location>
</feature>
<dbReference type="InterPro" id="IPR038765">
    <property type="entry name" value="Papain-like_cys_pep_sf"/>
</dbReference>
<comment type="caution">
    <text evidence="2">The sequence shown here is derived from an EMBL/GenBank/DDBJ whole genome shotgun (WGS) entry which is preliminary data.</text>
</comment>
<accession>A0ABQ4WZB8</accession>
<proteinExistence type="predicted"/>
<dbReference type="EMBL" id="BQNB010009065">
    <property type="protein sequence ID" value="GJS58249.1"/>
    <property type="molecule type" value="Genomic_DNA"/>
</dbReference>